<dbReference type="PATRIC" id="fig|616990.3.peg.882"/>
<proteinExistence type="predicted"/>
<sequence length="68" mass="7841">MHEQYRTVAYNAPLRLRRKASNMFLGNLVTVNADVDLETGQVTFFVDDASLATLRADYQKKVDRLHKK</sequence>
<dbReference type="STRING" id="616990.IV54_GL000809"/>
<gene>
    <name evidence="1" type="ORF">IV54_GL000809</name>
</gene>
<dbReference type="OrthoDB" id="2326288at2"/>
<evidence type="ECO:0000313" key="1">
    <source>
        <dbReference type="EMBL" id="KRO04784.1"/>
    </source>
</evidence>
<name>A0A0R2LZC6_9LACO</name>
<protein>
    <submittedName>
        <fullName evidence="1">Uncharacterized protein</fullName>
    </submittedName>
</protein>
<dbReference type="RefSeq" id="WP_057877658.1">
    <property type="nucleotide sequence ID" value="NZ_JQCA01000024.1"/>
</dbReference>
<organism evidence="1 2">
    <name type="scientific">Levilactobacillus paucivorans</name>
    <dbReference type="NCBI Taxonomy" id="616990"/>
    <lineage>
        <taxon>Bacteria</taxon>
        <taxon>Bacillati</taxon>
        <taxon>Bacillota</taxon>
        <taxon>Bacilli</taxon>
        <taxon>Lactobacillales</taxon>
        <taxon>Lactobacillaceae</taxon>
        <taxon>Levilactobacillus</taxon>
    </lineage>
</organism>
<dbReference type="EMBL" id="JQCA01000024">
    <property type="protein sequence ID" value="KRO04784.1"/>
    <property type="molecule type" value="Genomic_DNA"/>
</dbReference>
<keyword evidence="2" id="KW-1185">Reference proteome</keyword>
<comment type="caution">
    <text evidence="1">The sequence shown here is derived from an EMBL/GenBank/DDBJ whole genome shotgun (WGS) entry which is preliminary data.</text>
</comment>
<reference evidence="1 2" key="1">
    <citation type="journal article" date="2015" name="Genome Announc.">
        <title>Expanding the biotechnology potential of lactobacilli through comparative genomics of 213 strains and associated genera.</title>
        <authorList>
            <person name="Sun Z."/>
            <person name="Harris H.M."/>
            <person name="McCann A."/>
            <person name="Guo C."/>
            <person name="Argimon S."/>
            <person name="Zhang W."/>
            <person name="Yang X."/>
            <person name="Jeffery I.B."/>
            <person name="Cooney J.C."/>
            <person name="Kagawa T.F."/>
            <person name="Liu W."/>
            <person name="Song Y."/>
            <person name="Salvetti E."/>
            <person name="Wrobel A."/>
            <person name="Rasinkangas P."/>
            <person name="Parkhill J."/>
            <person name="Rea M.C."/>
            <person name="O'Sullivan O."/>
            <person name="Ritari J."/>
            <person name="Douillard F.P."/>
            <person name="Paul Ross R."/>
            <person name="Yang R."/>
            <person name="Briner A.E."/>
            <person name="Felis G.E."/>
            <person name="de Vos W.M."/>
            <person name="Barrangou R."/>
            <person name="Klaenhammer T.R."/>
            <person name="Caufield P.W."/>
            <person name="Cui Y."/>
            <person name="Zhang H."/>
            <person name="O'Toole P.W."/>
        </authorList>
    </citation>
    <scope>NUCLEOTIDE SEQUENCE [LARGE SCALE GENOMIC DNA]</scope>
    <source>
        <strain evidence="1 2">DSM 22467</strain>
    </source>
</reference>
<evidence type="ECO:0000313" key="2">
    <source>
        <dbReference type="Proteomes" id="UP000051906"/>
    </source>
</evidence>
<accession>A0A0R2LZC6</accession>
<dbReference type="AlphaFoldDB" id="A0A0R2LZC6"/>
<dbReference type="Proteomes" id="UP000051906">
    <property type="component" value="Unassembled WGS sequence"/>
</dbReference>